<comment type="caution">
    <text evidence="2">The sequence shown here is derived from an EMBL/GenBank/DDBJ whole genome shotgun (WGS) entry which is preliminary data.</text>
</comment>
<evidence type="ECO:0000313" key="2">
    <source>
        <dbReference type="EMBL" id="RNA35048.1"/>
    </source>
</evidence>
<proteinExistence type="predicted"/>
<dbReference type="EMBL" id="REGN01001377">
    <property type="protein sequence ID" value="RNA35048.1"/>
    <property type="molecule type" value="Genomic_DNA"/>
</dbReference>
<name>A0A3M7SHJ9_BRAPC</name>
<sequence>MNATAIEKIVHLVWSLFFLILSTKLRVVHKFGEINMFYLNAERFKVLLKLEIYAHCSTCDITSFYNT</sequence>
<feature type="signal peptide" evidence="1">
    <location>
        <begin position="1"/>
        <end position="30"/>
    </location>
</feature>
<dbReference type="AlphaFoldDB" id="A0A3M7SHJ9"/>
<reference evidence="2 3" key="1">
    <citation type="journal article" date="2018" name="Sci. Rep.">
        <title>Genomic signatures of local adaptation to the degree of environmental predictability in rotifers.</title>
        <authorList>
            <person name="Franch-Gras L."/>
            <person name="Hahn C."/>
            <person name="Garcia-Roger E.M."/>
            <person name="Carmona M.J."/>
            <person name="Serra M."/>
            <person name="Gomez A."/>
        </authorList>
    </citation>
    <scope>NUCLEOTIDE SEQUENCE [LARGE SCALE GENOMIC DNA]</scope>
    <source>
        <strain evidence="2">HYR1</strain>
    </source>
</reference>
<evidence type="ECO:0008006" key="4">
    <source>
        <dbReference type="Google" id="ProtNLM"/>
    </source>
</evidence>
<evidence type="ECO:0000256" key="1">
    <source>
        <dbReference type="SAM" id="SignalP"/>
    </source>
</evidence>
<organism evidence="2 3">
    <name type="scientific">Brachionus plicatilis</name>
    <name type="common">Marine rotifer</name>
    <name type="synonym">Brachionus muelleri</name>
    <dbReference type="NCBI Taxonomy" id="10195"/>
    <lineage>
        <taxon>Eukaryota</taxon>
        <taxon>Metazoa</taxon>
        <taxon>Spiralia</taxon>
        <taxon>Gnathifera</taxon>
        <taxon>Rotifera</taxon>
        <taxon>Eurotatoria</taxon>
        <taxon>Monogononta</taxon>
        <taxon>Pseudotrocha</taxon>
        <taxon>Ploima</taxon>
        <taxon>Brachionidae</taxon>
        <taxon>Brachionus</taxon>
    </lineage>
</organism>
<keyword evidence="1" id="KW-0732">Signal</keyword>
<feature type="chain" id="PRO_5018306594" description="Secreted protein" evidence="1">
    <location>
        <begin position="31"/>
        <end position="67"/>
    </location>
</feature>
<protein>
    <recommendedName>
        <fullName evidence="4">Secreted protein</fullName>
    </recommendedName>
</protein>
<dbReference type="Proteomes" id="UP000276133">
    <property type="component" value="Unassembled WGS sequence"/>
</dbReference>
<evidence type="ECO:0000313" key="3">
    <source>
        <dbReference type="Proteomes" id="UP000276133"/>
    </source>
</evidence>
<gene>
    <name evidence="2" type="ORF">BpHYR1_025683</name>
</gene>
<keyword evidence="3" id="KW-1185">Reference proteome</keyword>
<accession>A0A3M7SHJ9</accession>